<dbReference type="GO" id="GO:0016987">
    <property type="term" value="F:sigma factor activity"/>
    <property type="evidence" value="ECO:0007669"/>
    <property type="project" value="UniProtKB-KW"/>
</dbReference>
<dbReference type="SUPFAM" id="SSF88659">
    <property type="entry name" value="Sigma3 and sigma4 domains of RNA polymerase sigma factors"/>
    <property type="match status" value="2"/>
</dbReference>
<dbReference type="Pfam" id="PF04542">
    <property type="entry name" value="Sigma70_r2"/>
    <property type="match status" value="1"/>
</dbReference>
<keyword evidence="9" id="KW-0966">Cell projection</keyword>
<dbReference type="PANTHER" id="PTHR30385">
    <property type="entry name" value="SIGMA FACTOR F FLAGELLAR"/>
    <property type="match status" value="1"/>
</dbReference>
<dbReference type="InterPro" id="IPR013325">
    <property type="entry name" value="RNA_pol_sigma_r2"/>
</dbReference>
<evidence type="ECO:0000313" key="10">
    <source>
        <dbReference type="Proteomes" id="UP000252355"/>
    </source>
</evidence>
<dbReference type="InterPro" id="IPR012845">
    <property type="entry name" value="RNA_pol_sigma_FliA_WhiG"/>
</dbReference>
<evidence type="ECO:0000256" key="3">
    <source>
        <dbReference type="ARBA" id="ARBA00023125"/>
    </source>
</evidence>
<evidence type="ECO:0000256" key="6">
    <source>
        <dbReference type="SAM" id="MobiDB-lite"/>
    </source>
</evidence>
<organism evidence="9 10">
    <name type="scientific">Candidatus Ozemobacter sibiricus</name>
    <dbReference type="NCBI Taxonomy" id="2268124"/>
    <lineage>
        <taxon>Bacteria</taxon>
        <taxon>Candidatus Ozemobacteria</taxon>
        <taxon>Candidatus Ozemobacterales</taxon>
        <taxon>Candidatus Ozemobacteraceae</taxon>
        <taxon>Candidatus Ozemobacter</taxon>
    </lineage>
</organism>
<dbReference type="Gene3D" id="1.10.1740.10">
    <property type="match status" value="1"/>
</dbReference>
<gene>
    <name evidence="9" type="ORF">OZSIB_1944</name>
</gene>
<evidence type="ECO:0000259" key="8">
    <source>
        <dbReference type="PROSITE" id="PS00716"/>
    </source>
</evidence>
<keyword evidence="9" id="KW-0969">Cilium</keyword>
<dbReference type="SUPFAM" id="SSF88946">
    <property type="entry name" value="Sigma2 domain of RNA polymerase sigma factors"/>
    <property type="match status" value="1"/>
</dbReference>
<dbReference type="NCBIfam" id="TIGR02937">
    <property type="entry name" value="sigma70-ECF"/>
    <property type="match status" value="1"/>
</dbReference>
<reference evidence="9 10" key="1">
    <citation type="submission" date="2018-05" db="EMBL/GenBank/DDBJ databases">
        <title>A metagenomic window into the 2 km-deep terrestrial subsurface aquifer revealed taxonomically and functionally diverse microbial community comprising novel uncultured bacterial lineages.</title>
        <authorList>
            <person name="Kadnikov V.V."/>
            <person name="Mardanov A.V."/>
            <person name="Beletsky A.V."/>
            <person name="Banks D."/>
            <person name="Pimenov N.V."/>
            <person name="Frank Y.A."/>
            <person name="Karnachuk O.V."/>
            <person name="Ravin N.V."/>
        </authorList>
    </citation>
    <scope>NUCLEOTIDE SEQUENCE [LARGE SCALE GENOMIC DNA]</scope>
    <source>
        <strain evidence="9">BY5</strain>
    </source>
</reference>
<dbReference type="GO" id="GO:0003899">
    <property type="term" value="F:DNA-directed RNA polymerase activity"/>
    <property type="evidence" value="ECO:0007669"/>
    <property type="project" value="InterPro"/>
</dbReference>
<keyword evidence="2 5" id="KW-0731">Sigma factor</keyword>
<comment type="similarity">
    <text evidence="5">Belongs to the sigma-70 factor family.</text>
</comment>
<dbReference type="InterPro" id="IPR000943">
    <property type="entry name" value="RNA_pol_sigma70"/>
</dbReference>
<dbReference type="NCBIfam" id="TIGR02479">
    <property type="entry name" value="FliA_WhiG"/>
    <property type="match status" value="1"/>
</dbReference>
<dbReference type="InterPro" id="IPR007630">
    <property type="entry name" value="RNA_pol_sigma70_r4"/>
</dbReference>
<evidence type="ECO:0000256" key="4">
    <source>
        <dbReference type="ARBA" id="ARBA00023163"/>
    </source>
</evidence>
<dbReference type="GO" id="GO:0003677">
    <property type="term" value="F:DNA binding"/>
    <property type="evidence" value="ECO:0007669"/>
    <property type="project" value="UniProtKB-KW"/>
</dbReference>
<dbReference type="PROSITE" id="PS00716">
    <property type="entry name" value="SIGMA70_2"/>
    <property type="match status" value="1"/>
</dbReference>
<dbReference type="NCBIfam" id="NF004935">
    <property type="entry name" value="PRK06288.1"/>
    <property type="match status" value="1"/>
</dbReference>
<dbReference type="PRINTS" id="PR00046">
    <property type="entry name" value="SIGMA70FCT"/>
</dbReference>
<dbReference type="PIRSF" id="PIRSF000770">
    <property type="entry name" value="RNA_pol_sigma-SigE/K"/>
    <property type="match status" value="1"/>
</dbReference>
<dbReference type="AlphaFoldDB" id="A0A367ZIJ9"/>
<protein>
    <recommendedName>
        <fullName evidence="5">RNA polymerase sigma factor</fullName>
    </recommendedName>
</protein>
<dbReference type="EMBL" id="QOQW01000030">
    <property type="protein sequence ID" value="RCK77906.1"/>
    <property type="molecule type" value="Genomic_DNA"/>
</dbReference>
<evidence type="ECO:0000256" key="2">
    <source>
        <dbReference type="ARBA" id="ARBA00023082"/>
    </source>
</evidence>
<sequence length="279" mass="32222">MDQETLTGKEKEAADLKKAAARAQEEEDQRLWAQYKQTRDQRIKDALIMKYASFVKYVAGRIAVNLPSNVEFDDLVSYGILGLIDAIDKYDPERKVKFKTYAKTRIRGAIFDELRVLDWTPRSIRQKARKLEKAYAKLEGKLGRDATDEEIAEFLKIDISELHKLFDETKKSLLLSLDEIFYDDEEGSSRFDFVENQKSDNPQAKIEEAEAKQILADAISKLSERERMVITLYYYEDLTSKEIGKILGVSDSRVSQLHTKAILRLRGRLARLRDSLVED</sequence>
<dbReference type="Pfam" id="PF04539">
    <property type="entry name" value="Sigma70_r3"/>
    <property type="match status" value="1"/>
</dbReference>
<dbReference type="GO" id="GO:0006352">
    <property type="term" value="P:DNA-templated transcription initiation"/>
    <property type="evidence" value="ECO:0007669"/>
    <property type="project" value="InterPro"/>
</dbReference>
<keyword evidence="4 5" id="KW-0804">Transcription</keyword>
<dbReference type="PROSITE" id="PS00715">
    <property type="entry name" value="SIGMA70_1"/>
    <property type="match status" value="1"/>
</dbReference>
<dbReference type="CDD" id="cd06171">
    <property type="entry name" value="Sigma70_r4"/>
    <property type="match status" value="1"/>
</dbReference>
<feature type="compositionally biased region" description="Basic and acidic residues" evidence="6">
    <location>
        <begin position="7"/>
        <end position="18"/>
    </location>
</feature>
<feature type="region of interest" description="Disordered" evidence="6">
    <location>
        <begin position="1"/>
        <end position="26"/>
    </location>
</feature>
<name>A0A367ZIJ9_9BACT</name>
<keyword evidence="3 5" id="KW-0238">DNA-binding</keyword>
<feature type="domain" description="RNA polymerase sigma-70" evidence="7">
    <location>
        <begin position="74"/>
        <end position="87"/>
    </location>
</feature>
<accession>A0A367ZIJ9</accession>
<dbReference type="InterPro" id="IPR013324">
    <property type="entry name" value="RNA_pol_sigma_r3/r4-like"/>
</dbReference>
<keyword evidence="1 5" id="KW-0805">Transcription regulation</keyword>
<comment type="caution">
    <text evidence="9">The sequence shown here is derived from an EMBL/GenBank/DDBJ whole genome shotgun (WGS) entry which is preliminary data.</text>
</comment>
<dbReference type="Gene3D" id="1.20.140.160">
    <property type="match status" value="1"/>
</dbReference>
<evidence type="ECO:0000259" key="7">
    <source>
        <dbReference type="PROSITE" id="PS00715"/>
    </source>
</evidence>
<dbReference type="InterPro" id="IPR007627">
    <property type="entry name" value="RNA_pol_sigma70_r2"/>
</dbReference>
<evidence type="ECO:0000256" key="5">
    <source>
        <dbReference type="RuleBase" id="RU362124"/>
    </source>
</evidence>
<dbReference type="PANTHER" id="PTHR30385:SF7">
    <property type="entry name" value="RNA POLYMERASE SIGMA FACTOR FLIA"/>
    <property type="match status" value="1"/>
</dbReference>
<feature type="domain" description="RNA polymerase sigma-70" evidence="8">
    <location>
        <begin position="239"/>
        <end position="265"/>
    </location>
</feature>
<dbReference type="Proteomes" id="UP000252355">
    <property type="component" value="Unassembled WGS sequence"/>
</dbReference>
<comment type="function">
    <text evidence="5">Sigma factors are initiation factors that promote the attachment of RNA polymerase to specific initiation sites and are then released.</text>
</comment>
<dbReference type="Pfam" id="PF04545">
    <property type="entry name" value="Sigma70_r4"/>
    <property type="match status" value="1"/>
</dbReference>
<dbReference type="InterPro" id="IPR007624">
    <property type="entry name" value="RNA_pol_sigma70_r3"/>
</dbReference>
<dbReference type="NCBIfam" id="NF005413">
    <property type="entry name" value="PRK06986.1"/>
    <property type="match status" value="1"/>
</dbReference>
<proteinExistence type="inferred from homology"/>
<evidence type="ECO:0000313" key="9">
    <source>
        <dbReference type="EMBL" id="RCK77906.1"/>
    </source>
</evidence>
<evidence type="ECO:0000256" key="1">
    <source>
        <dbReference type="ARBA" id="ARBA00023015"/>
    </source>
</evidence>
<dbReference type="InterPro" id="IPR014284">
    <property type="entry name" value="RNA_pol_sigma-70_dom"/>
</dbReference>
<keyword evidence="9" id="KW-0282">Flagellum</keyword>